<dbReference type="GO" id="GO:0005634">
    <property type="term" value="C:nucleus"/>
    <property type="evidence" value="ECO:0007669"/>
    <property type="project" value="UniProtKB-SubCell"/>
</dbReference>
<dbReference type="CDD" id="cd20463">
    <property type="entry name" value="Tudor_JMJD2A_rpt1"/>
    <property type="match status" value="1"/>
</dbReference>
<dbReference type="Pfam" id="PF02373">
    <property type="entry name" value="JmjC"/>
    <property type="match status" value="1"/>
</dbReference>
<dbReference type="InterPro" id="IPR019787">
    <property type="entry name" value="Znf_PHD-finger"/>
</dbReference>
<dbReference type="FunFam" id="2.60.120.650:FF:000048">
    <property type="entry name" value="Lysine-specific demethylase 4A"/>
    <property type="match status" value="1"/>
</dbReference>
<dbReference type="InterPro" id="IPR003347">
    <property type="entry name" value="JmjC_dom"/>
</dbReference>
<keyword evidence="12" id="KW-0408">Iron</keyword>
<dbReference type="SMART" id="SM00249">
    <property type="entry name" value="PHD"/>
    <property type="match status" value="2"/>
</dbReference>
<keyword evidence="7" id="KW-0863">Zinc-finger</keyword>
<dbReference type="InterPro" id="IPR002999">
    <property type="entry name" value="Tudor"/>
</dbReference>
<dbReference type="InterPro" id="IPR013083">
    <property type="entry name" value="Znf_RING/FYVE/PHD"/>
</dbReference>
<dbReference type="PANTHER" id="PTHR10694:SF51">
    <property type="entry name" value="[HISTONE H3]-TRIMETHYL-L-LYSINE(9) DEMETHYLASE"/>
    <property type="match status" value="1"/>
</dbReference>
<dbReference type="InterPro" id="IPR040477">
    <property type="entry name" value="KDM4-like_Tudor"/>
</dbReference>
<evidence type="ECO:0000256" key="2">
    <source>
        <dbReference type="ARBA" id="ARBA00004123"/>
    </source>
</evidence>
<evidence type="ECO:0000256" key="11">
    <source>
        <dbReference type="ARBA" id="ARBA00023002"/>
    </source>
</evidence>
<comment type="similarity">
    <text evidence="3">Belongs to the JHDM3 histone demethylase family.</text>
</comment>
<dbReference type="GO" id="GO:0140684">
    <property type="term" value="F:histone H3K9me2/H3K9me3 demethylase activity"/>
    <property type="evidence" value="ECO:0007669"/>
    <property type="project" value="UniProtKB-EC"/>
</dbReference>
<evidence type="ECO:0000256" key="14">
    <source>
        <dbReference type="ARBA" id="ARBA00023163"/>
    </source>
</evidence>
<feature type="region of interest" description="Disordered" evidence="17">
    <location>
        <begin position="343"/>
        <end position="512"/>
    </location>
</feature>
<dbReference type="AlphaFoldDB" id="A0A8C1XH84"/>
<keyword evidence="5" id="KW-0479">Metal-binding</keyword>
<evidence type="ECO:0000256" key="15">
    <source>
        <dbReference type="ARBA" id="ARBA00023242"/>
    </source>
</evidence>
<dbReference type="Gene3D" id="2.60.120.650">
    <property type="entry name" value="Cupin"/>
    <property type="match status" value="1"/>
</dbReference>
<dbReference type="GO" id="GO:0008270">
    <property type="term" value="F:zinc ion binding"/>
    <property type="evidence" value="ECO:0007669"/>
    <property type="project" value="UniProtKB-KW"/>
</dbReference>
<dbReference type="SMART" id="SM00333">
    <property type="entry name" value="TUDOR"/>
    <property type="match status" value="2"/>
</dbReference>
<organism evidence="21 22">
    <name type="scientific">Cyprinus carpio</name>
    <name type="common">Common carp</name>
    <dbReference type="NCBI Taxonomy" id="7962"/>
    <lineage>
        <taxon>Eukaryota</taxon>
        <taxon>Metazoa</taxon>
        <taxon>Chordata</taxon>
        <taxon>Craniata</taxon>
        <taxon>Vertebrata</taxon>
        <taxon>Euteleostomi</taxon>
        <taxon>Actinopterygii</taxon>
        <taxon>Neopterygii</taxon>
        <taxon>Teleostei</taxon>
        <taxon>Ostariophysi</taxon>
        <taxon>Cypriniformes</taxon>
        <taxon>Cyprinidae</taxon>
        <taxon>Cyprininae</taxon>
        <taxon>Cyprinus</taxon>
    </lineage>
</organism>
<dbReference type="Ensembl" id="ENSCCRT00015083361.1">
    <property type="protein sequence ID" value="ENSCCRP00015080721.1"/>
    <property type="gene ID" value="ENSCCRG00015032404.1"/>
</dbReference>
<keyword evidence="13" id="KW-0805">Transcription regulation</keyword>
<evidence type="ECO:0000259" key="20">
    <source>
        <dbReference type="PROSITE" id="PS51805"/>
    </source>
</evidence>
<evidence type="ECO:0000313" key="21">
    <source>
        <dbReference type="Ensembl" id="ENSCCRP00015080721.1"/>
    </source>
</evidence>
<dbReference type="GO" id="GO:0051864">
    <property type="term" value="F:histone H3K36 demethylase activity"/>
    <property type="evidence" value="ECO:0007669"/>
    <property type="project" value="TreeGrafter"/>
</dbReference>
<comment type="cofactor">
    <cofactor evidence="1">
        <name>Fe(2+)</name>
        <dbReference type="ChEBI" id="CHEBI:29033"/>
    </cofactor>
</comment>
<dbReference type="PROSITE" id="PS51183">
    <property type="entry name" value="JMJN"/>
    <property type="match status" value="1"/>
</dbReference>
<evidence type="ECO:0000256" key="4">
    <source>
        <dbReference type="ARBA" id="ARBA00012900"/>
    </source>
</evidence>
<evidence type="ECO:0000259" key="18">
    <source>
        <dbReference type="PROSITE" id="PS51183"/>
    </source>
</evidence>
<feature type="domain" description="JmjC" evidence="19">
    <location>
        <begin position="145"/>
        <end position="311"/>
    </location>
</feature>
<dbReference type="PROSITE" id="PS51184">
    <property type="entry name" value="JMJC"/>
    <property type="match status" value="1"/>
</dbReference>
<dbReference type="InterPro" id="IPR034732">
    <property type="entry name" value="EPHD"/>
</dbReference>
<dbReference type="InterPro" id="IPR047481">
    <property type="entry name" value="Tudor_KDM4A_rpt2"/>
</dbReference>
<feature type="region of interest" description="Disordered" evidence="17">
    <location>
        <begin position="547"/>
        <end position="569"/>
    </location>
</feature>
<dbReference type="SUPFAM" id="SSF63748">
    <property type="entry name" value="Tudor/PWWP/MBT"/>
    <property type="match status" value="2"/>
</dbReference>
<evidence type="ECO:0000256" key="8">
    <source>
        <dbReference type="ARBA" id="ARBA00022833"/>
    </source>
</evidence>
<dbReference type="InterPro" id="IPR011011">
    <property type="entry name" value="Znf_FYVE_PHD"/>
</dbReference>
<keyword evidence="10" id="KW-0223">Dioxygenase</keyword>
<keyword evidence="6" id="KW-0677">Repeat</keyword>
<dbReference type="SUPFAM" id="SSF57903">
    <property type="entry name" value="FYVE/PHD zinc finger"/>
    <property type="match status" value="1"/>
</dbReference>
<evidence type="ECO:0000256" key="5">
    <source>
        <dbReference type="ARBA" id="ARBA00022723"/>
    </source>
</evidence>
<dbReference type="SMART" id="SM00545">
    <property type="entry name" value="JmjN"/>
    <property type="match status" value="1"/>
</dbReference>
<feature type="domain" description="PHD-type" evidence="20">
    <location>
        <begin position="703"/>
        <end position="825"/>
    </location>
</feature>
<evidence type="ECO:0000256" key="6">
    <source>
        <dbReference type="ARBA" id="ARBA00022737"/>
    </source>
</evidence>
<keyword evidence="11" id="KW-0560">Oxidoreductase</keyword>
<evidence type="ECO:0000256" key="13">
    <source>
        <dbReference type="ARBA" id="ARBA00023015"/>
    </source>
</evidence>
<proteinExistence type="inferred from homology"/>
<dbReference type="Pfam" id="PF02375">
    <property type="entry name" value="JmjN"/>
    <property type="match status" value="1"/>
</dbReference>
<keyword evidence="14" id="KW-0804">Transcription</keyword>
<dbReference type="GO" id="GO:0010468">
    <property type="term" value="P:regulation of gene expression"/>
    <property type="evidence" value="ECO:0007669"/>
    <property type="project" value="TreeGrafter"/>
</dbReference>
<dbReference type="InterPro" id="IPR003349">
    <property type="entry name" value="JmjN"/>
</dbReference>
<evidence type="ECO:0000256" key="7">
    <source>
        <dbReference type="ARBA" id="ARBA00022771"/>
    </source>
</evidence>
<dbReference type="Gene3D" id="2.30.30.140">
    <property type="match status" value="1"/>
</dbReference>
<feature type="region of interest" description="Disordered" evidence="17">
    <location>
        <begin position="1"/>
        <end position="20"/>
    </location>
</feature>
<comment type="subcellular location">
    <subcellularLocation>
        <location evidence="2">Nucleus</location>
    </subcellularLocation>
</comment>
<evidence type="ECO:0000256" key="16">
    <source>
        <dbReference type="ARBA" id="ARBA00049349"/>
    </source>
</evidence>
<feature type="compositionally biased region" description="Polar residues" evidence="17">
    <location>
        <begin position="465"/>
        <end position="509"/>
    </location>
</feature>
<keyword evidence="15" id="KW-0539">Nucleus</keyword>
<dbReference type="InterPro" id="IPR001965">
    <property type="entry name" value="Znf_PHD"/>
</dbReference>
<dbReference type="Gene3D" id="3.30.40.10">
    <property type="entry name" value="Zinc/RING finger domain, C3HC4 (zinc finger)"/>
    <property type="match status" value="1"/>
</dbReference>
<dbReference type="SUPFAM" id="SSF51197">
    <property type="entry name" value="Clavaminate synthase-like"/>
    <property type="match status" value="1"/>
</dbReference>
<dbReference type="Gene3D" id="3.10.330.70">
    <property type="match status" value="1"/>
</dbReference>
<evidence type="ECO:0000256" key="3">
    <source>
        <dbReference type="ARBA" id="ARBA00009711"/>
    </source>
</evidence>
<feature type="compositionally biased region" description="Basic and acidic residues" evidence="17">
    <location>
        <begin position="358"/>
        <end position="392"/>
    </location>
</feature>
<evidence type="ECO:0000256" key="12">
    <source>
        <dbReference type="ARBA" id="ARBA00023004"/>
    </source>
</evidence>
<keyword evidence="8" id="KW-0862">Zinc</keyword>
<comment type="catalytic activity">
    <reaction evidence="16">
        <text>N(6),N(6),N(6)-trimethyl-L-lysyl(9)-[histone H3] + 2 2-oxoglutarate + 2 O2 = N(6)-methyl-L-lysyl(9)-[histone H3] + 2 formaldehyde + 2 succinate + 2 CO2</text>
        <dbReference type="Rhea" id="RHEA:60200"/>
        <dbReference type="Rhea" id="RHEA-COMP:15538"/>
        <dbReference type="Rhea" id="RHEA-COMP:15542"/>
        <dbReference type="ChEBI" id="CHEBI:15379"/>
        <dbReference type="ChEBI" id="CHEBI:16526"/>
        <dbReference type="ChEBI" id="CHEBI:16810"/>
        <dbReference type="ChEBI" id="CHEBI:16842"/>
        <dbReference type="ChEBI" id="CHEBI:30031"/>
        <dbReference type="ChEBI" id="CHEBI:61929"/>
        <dbReference type="ChEBI" id="CHEBI:61961"/>
        <dbReference type="EC" id="1.14.11.66"/>
    </reaction>
</comment>
<keyword evidence="9" id="KW-0156">Chromatin regulator</keyword>
<feature type="compositionally biased region" description="Low complexity" evidence="17">
    <location>
        <begin position="444"/>
        <end position="456"/>
    </location>
</feature>
<dbReference type="SMART" id="SM00558">
    <property type="entry name" value="JmjC"/>
    <property type="match status" value="1"/>
</dbReference>
<dbReference type="Pfam" id="PF13831">
    <property type="entry name" value="PHD_2"/>
    <property type="match status" value="1"/>
</dbReference>
<dbReference type="Proteomes" id="UP000694700">
    <property type="component" value="Unplaced"/>
</dbReference>
<evidence type="ECO:0000256" key="10">
    <source>
        <dbReference type="ARBA" id="ARBA00022964"/>
    </source>
</evidence>
<dbReference type="FunFam" id="3.30.40.10:FF:000029">
    <property type="entry name" value="lysine-specific demethylase 4C isoform X1"/>
    <property type="match status" value="1"/>
</dbReference>
<evidence type="ECO:0000256" key="1">
    <source>
        <dbReference type="ARBA" id="ARBA00001954"/>
    </source>
</evidence>
<dbReference type="CDD" id="cd20466">
    <property type="entry name" value="Tudor_JMJD2A_rpt2"/>
    <property type="match status" value="1"/>
</dbReference>
<feature type="domain" description="JmjN" evidence="18">
    <location>
        <begin position="17"/>
        <end position="59"/>
    </location>
</feature>
<feature type="compositionally biased region" description="Polar residues" evidence="17">
    <location>
        <begin position="547"/>
        <end position="565"/>
    </location>
</feature>
<protein>
    <recommendedName>
        <fullName evidence="4">[histone H3]-trimethyl-L-lysine(9) demethylase</fullName>
        <ecNumber evidence="4">1.14.11.66</ecNumber>
    </recommendedName>
</protein>
<evidence type="ECO:0000313" key="22">
    <source>
        <dbReference type="Proteomes" id="UP000694700"/>
    </source>
</evidence>
<reference evidence="21" key="1">
    <citation type="submission" date="2025-08" db="UniProtKB">
        <authorList>
            <consortium name="Ensembl"/>
        </authorList>
    </citation>
    <scope>IDENTIFICATION</scope>
</reference>
<dbReference type="PANTHER" id="PTHR10694">
    <property type="entry name" value="LYSINE-SPECIFIC DEMETHYLASE"/>
    <property type="match status" value="1"/>
</dbReference>
<sequence length="1001" mass="112554">MASDSVSQSSQSPATRIMTFHPTKEEFKDFNRYIAYMESQGAHRAGMAKVVPPKDWKPRRTYDDIDDLVIPAPIQQVVTGQSGLFTQYNIQKKPMTVREFRKTANTDKFCNPRYADFDELERKFWKNLTFNPPLYGADVSGTLYDPDVTEWNIGRLNTILDMVERESGITIKGVNTPYLYFGMWKSTFAWHTEDMDLYSINYLHFGEPKSWYIVPPEHGKRLERLAKGFFPGSAQSCEAFLRHKMTLISPSILRKYGIPFEKVTQEAGQFIVTFPYGYHAGFNHGFNCAESTNFATQRWINYGKLATLCSCRKDMVKVSMDVFVRKFQPERYKLWKAGKDIAPIDHSKPTPEAAEFLTDGKSEKETGELSDSSKAETQEKRGEAEAGEEQKANTDGGEEDKTEMLKRETDGAKMKAEAEKGGLEVEEKKPVSDEEPSGTSEPINSDVTSSSQSTNSIADDEAPSSDVTSQSEHVTQSCDVQSKTSVDINQNGDLTDAQQSEVTSHSCSSDIPDADITPLISVTSSISSLHGINSAHTCDVSAENSDSTINTIIPSPSEPGNNSSHIYDEEDGLDGEAWARPLAQLWQNRPYNPEREREYNREMGLRPPYCAVCVLFQAHQRVSRSSEGGESEPTVVLPGGQMRTKPLIPERCFSTTTEDSADVQPSTPHLEEDGTSLLISCSLCSVRVHTSCYGVAAVRVSKDWKCARCKANALTEVHLSRFTFLTCVSLCRWVHVLCAVAVQEARFVNIAERSPVDLSGIPLQRFKLKCYYCKRRMKKTLGCCVQCSHGRCPTSYHPTCAQAAGVIMHPDDWPFIVYVTCCRHKGPNMNVKLKLELGVGQKVICKHKNGRYYQCEVIQLTKATFYEVNFDDGSFSDNLFPEDIVNRDCAQLGPPPQGEVVQVRWTDGLVYGAKFVAAHVIQMYQVEFEDGSQLTAKRDDVYTLDEELPKRVKSRLSKASDMRFDGMFGEKKVQESKRQRVINSRYRGDYIEPVIYRAIME</sequence>
<evidence type="ECO:0000256" key="17">
    <source>
        <dbReference type="SAM" id="MobiDB-lite"/>
    </source>
</evidence>
<feature type="compositionally biased region" description="Basic and acidic residues" evidence="17">
    <location>
        <begin position="402"/>
        <end position="432"/>
    </location>
</feature>
<evidence type="ECO:0000256" key="9">
    <source>
        <dbReference type="ARBA" id="ARBA00022853"/>
    </source>
</evidence>
<dbReference type="GO" id="GO:0000785">
    <property type="term" value="C:chromatin"/>
    <property type="evidence" value="ECO:0007669"/>
    <property type="project" value="TreeGrafter"/>
</dbReference>
<name>A0A8C1XH84_CYPCA</name>
<dbReference type="Pfam" id="PF18104">
    <property type="entry name" value="Tudor_2"/>
    <property type="match status" value="2"/>
</dbReference>
<dbReference type="InterPro" id="IPR047479">
    <property type="entry name" value="Tudor_KDM4A_rpt1"/>
</dbReference>
<evidence type="ECO:0000259" key="19">
    <source>
        <dbReference type="PROSITE" id="PS51184"/>
    </source>
</evidence>
<feature type="compositionally biased region" description="Low complexity" evidence="17">
    <location>
        <begin position="1"/>
        <end position="12"/>
    </location>
</feature>
<dbReference type="PROSITE" id="PS51805">
    <property type="entry name" value="EPHD"/>
    <property type="match status" value="1"/>
</dbReference>
<dbReference type="FunFam" id="3.10.330.70:FF:000001">
    <property type="entry name" value="Putative lysine-specific demethylase 4a"/>
    <property type="match status" value="1"/>
</dbReference>
<accession>A0A8C1XH84</accession>
<dbReference type="EC" id="1.14.11.66" evidence="4"/>
<dbReference type="Pfam" id="PF13832">
    <property type="entry name" value="zf-HC5HC2H_2"/>
    <property type="match status" value="1"/>
</dbReference>